<comment type="subunit">
    <text evidence="4">Hexamer formed by 3 homodimers.</text>
</comment>
<dbReference type="STRING" id="1017273.SAMN05443094_101676"/>
<dbReference type="InterPro" id="IPR027277">
    <property type="entry name" value="NadC/ModD"/>
</dbReference>
<proteinExistence type="inferred from homology"/>
<dbReference type="EMBL" id="MWSK01000001">
    <property type="protein sequence ID" value="OXS80516.1"/>
    <property type="molecule type" value="Genomic_DNA"/>
</dbReference>
<dbReference type="GO" id="GO:0009435">
    <property type="term" value="P:NAD+ biosynthetic process"/>
    <property type="evidence" value="ECO:0007669"/>
    <property type="project" value="UniProtKB-UniPathway"/>
</dbReference>
<dbReference type="InterPro" id="IPR036068">
    <property type="entry name" value="Nicotinate_pribotase-like_C"/>
</dbReference>
<dbReference type="InterPro" id="IPR022412">
    <property type="entry name" value="Quinolinate_PRibosylTrfase_N"/>
</dbReference>
<dbReference type="RefSeq" id="WP_045849792.1">
    <property type="nucleotide sequence ID" value="NZ_FTLX01000001.1"/>
</dbReference>
<dbReference type="Pfam" id="PF02749">
    <property type="entry name" value="QRPTase_N"/>
    <property type="match status" value="1"/>
</dbReference>
<dbReference type="FunFam" id="3.90.1170.20:FF:000001">
    <property type="entry name" value="Nicotinate-nucleotide diphosphorylase (Carboxylating)"/>
    <property type="match status" value="1"/>
</dbReference>
<dbReference type="PIRSF" id="PIRSF006250">
    <property type="entry name" value="NadC_ModD"/>
    <property type="match status" value="1"/>
</dbReference>
<evidence type="ECO:0000256" key="12">
    <source>
        <dbReference type="PIRNR" id="PIRNR006250"/>
    </source>
</evidence>
<dbReference type="SUPFAM" id="SSF54675">
    <property type="entry name" value="Nicotinate/Quinolinate PRTase N-terminal domain-like"/>
    <property type="match status" value="1"/>
</dbReference>
<evidence type="ECO:0000256" key="7">
    <source>
        <dbReference type="ARBA" id="ARBA00022676"/>
    </source>
</evidence>
<dbReference type="SUPFAM" id="SSF51690">
    <property type="entry name" value="Nicotinate/Quinolinate PRTase C-terminal domain-like"/>
    <property type="match status" value="1"/>
</dbReference>
<reference evidence="17 18" key="1">
    <citation type="submission" date="2017-01" db="EMBL/GenBank/DDBJ databases">
        <authorList>
            <person name="Mah S.A."/>
            <person name="Swanson W.J."/>
            <person name="Moy G.W."/>
            <person name="Vacquier V.D."/>
        </authorList>
    </citation>
    <scope>NUCLEOTIDE SEQUENCE [LARGE SCALE GENOMIC DNA]</scope>
    <source>
        <strain evidence="17 18">NIO-1016</strain>
    </source>
</reference>
<keyword evidence="19" id="KW-1185">Reference proteome</keyword>
<dbReference type="UniPathway" id="UPA00253">
    <property type="reaction ID" value="UER00331"/>
</dbReference>
<dbReference type="InterPro" id="IPR013785">
    <property type="entry name" value="Aldolase_TIM"/>
</dbReference>
<evidence type="ECO:0000256" key="13">
    <source>
        <dbReference type="PIRSR" id="PIRSR006250-1"/>
    </source>
</evidence>
<evidence type="ECO:0000256" key="1">
    <source>
        <dbReference type="ARBA" id="ARBA00003237"/>
    </source>
</evidence>
<keyword evidence="6" id="KW-0662">Pyridine nucleotide biosynthesis</keyword>
<sequence>MNGLKLDEALKAFFIEDIGDRDVTGESIFTEEESGHFSFYAKESGVFCGKMIIERGFRLIDEQVAVEVLKRDGDRIESGECLARINGSYRSLLAGERVILNIVQRMSGIATAAAEAVQETAGTQARVCDTRKTMPGLRMLDKYAVRIGGAFNHRNGLYDAVMLKDNHIAFAGGIAQAVQKARHACGHTVKIEVEIESKAQLEEAVEAGADIIMFDNCSPADIKEWLPVVPPHIATEASGGIRLDNLREYAETGIGWISLGALTHSVQALDISARVEMKGAVYHGIN</sequence>
<evidence type="ECO:0000313" key="19">
    <source>
        <dbReference type="Proteomes" id="UP000215545"/>
    </source>
</evidence>
<dbReference type="FunFam" id="3.20.20.70:FF:000030">
    <property type="entry name" value="Nicotinate-nucleotide pyrophosphorylase, carboxylating"/>
    <property type="match status" value="1"/>
</dbReference>
<dbReference type="GO" id="GO:0034213">
    <property type="term" value="P:quinolinate catabolic process"/>
    <property type="evidence" value="ECO:0007669"/>
    <property type="project" value="TreeGrafter"/>
</dbReference>
<dbReference type="EMBL" id="FTLX01000001">
    <property type="protein sequence ID" value="SIQ09223.1"/>
    <property type="molecule type" value="Genomic_DNA"/>
</dbReference>
<accession>A0A1N6PY25</accession>
<reference evidence="19" key="2">
    <citation type="submission" date="2017-03" db="EMBL/GenBank/DDBJ databases">
        <title>Bacillus sp. V-88(T) DSM27956, whole genome shotgun sequencing project.</title>
        <authorList>
            <person name="Dastager S.G."/>
            <person name="Neurgaonkar P.S."/>
            <person name="Dharne M.S."/>
        </authorList>
    </citation>
    <scope>NUCLEOTIDE SEQUENCE [LARGE SCALE GENOMIC DNA]</scope>
    <source>
        <strain evidence="19">DSM 25145</strain>
    </source>
</reference>
<evidence type="ECO:0000256" key="10">
    <source>
        <dbReference type="ARBA" id="ARBA00047445"/>
    </source>
</evidence>
<dbReference type="Gene3D" id="3.90.1170.20">
    <property type="entry name" value="Quinolinate phosphoribosyl transferase, N-terminal domain"/>
    <property type="match status" value="1"/>
</dbReference>
<name>A0A1N6PY25_9BACI</name>
<dbReference type="InterPro" id="IPR004393">
    <property type="entry name" value="NadC"/>
</dbReference>
<dbReference type="GO" id="GO:0005737">
    <property type="term" value="C:cytoplasm"/>
    <property type="evidence" value="ECO:0007669"/>
    <property type="project" value="TreeGrafter"/>
</dbReference>
<evidence type="ECO:0000256" key="8">
    <source>
        <dbReference type="ARBA" id="ARBA00022679"/>
    </source>
</evidence>
<dbReference type="Proteomes" id="UP000186385">
    <property type="component" value="Unassembled WGS sequence"/>
</dbReference>
<comment type="similarity">
    <text evidence="3 12">Belongs to the NadC/ModD family.</text>
</comment>
<comment type="function">
    <text evidence="1">Involved in the catabolism of quinolinic acid (QA).</text>
</comment>
<evidence type="ECO:0000256" key="5">
    <source>
        <dbReference type="ARBA" id="ARBA00011944"/>
    </source>
</evidence>
<comment type="catalytic activity">
    <reaction evidence="10">
        <text>nicotinate beta-D-ribonucleotide + CO2 + diphosphate = quinolinate + 5-phospho-alpha-D-ribose 1-diphosphate + 2 H(+)</text>
        <dbReference type="Rhea" id="RHEA:12733"/>
        <dbReference type="ChEBI" id="CHEBI:15378"/>
        <dbReference type="ChEBI" id="CHEBI:16526"/>
        <dbReference type="ChEBI" id="CHEBI:29959"/>
        <dbReference type="ChEBI" id="CHEBI:33019"/>
        <dbReference type="ChEBI" id="CHEBI:57502"/>
        <dbReference type="ChEBI" id="CHEBI:58017"/>
        <dbReference type="EC" id="2.4.2.19"/>
    </reaction>
</comment>
<dbReference type="InterPro" id="IPR037128">
    <property type="entry name" value="Quinolinate_PRibosylTase_N_sf"/>
</dbReference>
<evidence type="ECO:0000313" key="17">
    <source>
        <dbReference type="EMBL" id="SIQ09223.1"/>
    </source>
</evidence>
<feature type="domain" description="Quinolinate phosphoribosyl transferase C-terminal" evidence="14">
    <location>
        <begin position="109"/>
        <end position="272"/>
    </location>
</feature>
<feature type="binding site" evidence="13">
    <location>
        <position position="164"/>
    </location>
    <ligand>
        <name>substrate</name>
    </ligand>
</feature>
<feature type="binding site" evidence="13">
    <location>
        <begin position="238"/>
        <end position="240"/>
    </location>
    <ligand>
        <name>substrate</name>
    </ligand>
</feature>
<dbReference type="NCBIfam" id="TIGR00078">
    <property type="entry name" value="nadC"/>
    <property type="match status" value="1"/>
</dbReference>
<reference evidence="16" key="3">
    <citation type="submission" date="2017-03" db="EMBL/GenBank/DDBJ databases">
        <authorList>
            <person name="Dastager S.G."/>
            <person name="Neurgaonkar P.S."/>
            <person name="Dharne M.S."/>
        </authorList>
    </citation>
    <scope>NUCLEOTIDE SEQUENCE</scope>
    <source>
        <strain evidence="16">DSM 25145</strain>
    </source>
</reference>
<dbReference type="CDD" id="cd01572">
    <property type="entry name" value="QPRTase"/>
    <property type="match status" value="1"/>
</dbReference>
<evidence type="ECO:0000259" key="15">
    <source>
        <dbReference type="Pfam" id="PF02749"/>
    </source>
</evidence>
<evidence type="ECO:0000256" key="6">
    <source>
        <dbReference type="ARBA" id="ARBA00022642"/>
    </source>
</evidence>
<keyword evidence="7 12" id="KW-0328">Glycosyltransferase</keyword>
<feature type="binding site" evidence="13">
    <location>
        <begin position="259"/>
        <end position="261"/>
    </location>
    <ligand>
        <name>substrate</name>
    </ligand>
</feature>
<organism evidence="17 18">
    <name type="scientific">Domibacillus enclensis</name>
    <dbReference type="NCBI Taxonomy" id="1017273"/>
    <lineage>
        <taxon>Bacteria</taxon>
        <taxon>Bacillati</taxon>
        <taxon>Bacillota</taxon>
        <taxon>Bacilli</taxon>
        <taxon>Bacillales</taxon>
        <taxon>Bacillaceae</taxon>
        <taxon>Domibacillus</taxon>
    </lineage>
</organism>
<comment type="pathway">
    <text evidence="2">Cofactor biosynthesis; NAD(+) biosynthesis; nicotinate D-ribonucleotide from quinolinate: step 1/1.</text>
</comment>
<feature type="domain" description="Quinolinate phosphoribosyl transferase N-terminal" evidence="15">
    <location>
        <begin position="22"/>
        <end position="107"/>
    </location>
</feature>
<keyword evidence="8 12" id="KW-0808">Transferase</keyword>
<dbReference type="Proteomes" id="UP000215545">
    <property type="component" value="Unassembled WGS sequence"/>
</dbReference>
<dbReference type="OrthoDB" id="9782546at2"/>
<dbReference type="AlphaFoldDB" id="A0A1N6PY25"/>
<feature type="binding site" evidence="13">
    <location>
        <begin position="130"/>
        <end position="132"/>
    </location>
    <ligand>
        <name>substrate</name>
    </ligand>
</feature>
<evidence type="ECO:0000259" key="14">
    <source>
        <dbReference type="Pfam" id="PF01729"/>
    </source>
</evidence>
<feature type="binding site" evidence="13">
    <location>
        <position position="194"/>
    </location>
    <ligand>
        <name>substrate</name>
    </ligand>
</feature>
<evidence type="ECO:0000256" key="3">
    <source>
        <dbReference type="ARBA" id="ARBA00009400"/>
    </source>
</evidence>
<dbReference type="Pfam" id="PF01729">
    <property type="entry name" value="QRPTase_C"/>
    <property type="match status" value="1"/>
</dbReference>
<evidence type="ECO:0000256" key="9">
    <source>
        <dbReference type="ARBA" id="ARBA00033102"/>
    </source>
</evidence>
<evidence type="ECO:0000256" key="2">
    <source>
        <dbReference type="ARBA" id="ARBA00004893"/>
    </source>
</evidence>
<dbReference type="PANTHER" id="PTHR32179:SF3">
    <property type="entry name" value="NICOTINATE-NUCLEOTIDE PYROPHOSPHORYLASE [CARBOXYLATING]"/>
    <property type="match status" value="1"/>
</dbReference>
<dbReference type="GO" id="GO:0004514">
    <property type="term" value="F:nicotinate-nucleotide diphosphorylase (carboxylating) activity"/>
    <property type="evidence" value="ECO:0007669"/>
    <property type="project" value="UniProtKB-EC"/>
</dbReference>
<gene>
    <name evidence="16" type="ORF">B1B05_03285</name>
    <name evidence="17" type="ORF">SAMN05443094_101676</name>
</gene>
<evidence type="ECO:0000313" key="18">
    <source>
        <dbReference type="Proteomes" id="UP000186385"/>
    </source>
</evidence>
<protein>
    <recommendedName>
        <fullName evidence="11">Probable nicotinate-nucleotide pyrophosphorylase [carboxylating]</fullName>
        <ecNumber evidence="5">2.4.2.19</ecNumber>
    </recommendedName>
    <alternativeName>
        <fullName evidence="9">Quinolinate phosphoribosyltransferase [decarboxylating]</fullName>
    </alternativeName>
</protein>
<feature type="binding site" evidence="13">
    <location>
        <position position="154"/>
    </location>
    <ligand>
        <name>substrate</name>
    </ligand>
</feature>
<feature type="binding site" evidence="13">
    <location>
        <position position="97"/>
    </location>
    <ligand>
        <name>substrate</name>
    </ligand>
</feature>
<dbReference type="PANTHER" id="PTHR32179">
    <property type="entry name" value="NICOTINATE-NUCLEOTIDE PYROPHOSPHORYLASE [CARBOXYLATING]"/>
    <property type="match status" value="1"/>
</dbReference>
<feature type="binding site" evidence="13">
    <location>
        <position position="215"/>
    </location>
    <ligand>
        <name>substrate</name>
    </ligand>
</feature>
<evidence type="ECO:0000313" key="16">
    <source>
        <dbReference type="EMBL" id="OXS80516.1"/>
    </source>
</evidence>
<evidence type="ECO:0000256" key="4">
    <source>
        <dbReference type="ARBA" id="ARBA00011218"/>
    </source>
</evidence>
<dbReference type="Gene3D" id="3.20.20.70">
    <property type="entry name" value="Aldolase class I"/>
    <property type="match status" value="1"/>
</dbReference>
<dbReference type="EC" id="2.4.2.19" evidence="5"/>
<evidence type="ECO:0000256" key="11">
    <source>
        <dbReference type="ARBA" id="ARBA00069173"/>
    </source>
</evidence>
<dbReference type="InterPro" id="IPR002638">
    <property type="entry name" value="Quinolinate_PRibosylTrfase_C"/>
</dbReference>